<evidence type="ECO:0000313" key="2">
    <source>
        <dbReference type="Proteomes" id="UP000886520"/>
    </source>
</evidence>
<evidence type="ECO:0000313" key="1">
    <source>
        <dbReference type="EMBL" id="KAI5067533.1"/>
    </source>
</evidence>
<protein>
    <submittedName>
        <fullName evidence="1">Uncharacterized protein</fullName>
    </submittedName>
</protein>
<organism evidence="1 2">
    <name type="scientific">Adiantum capillus-veneris</name>
    <name type="common">Maidenhair fern</name>
    <dbReference type="NCBI Taxonomy" id="13818"/>
    <lineage>
        <taxon>Eukaryota</taxon>
        <taxon>Viridiplantae</taxon>
        <taxon>Streptophyta</taxon>
        <taxon>Embryophyta</taxon>
        <taxon>Tracheophyta</taxon>
        <taxon>Polypodiopsida</taxon>
        <taxon>Polypodiidae</taxon>
        <taxon>Polypodiales</taxon>
        <taxon>Pteridineae</taxon>
        <taxon>Pteridaceae</taxon>
        <taxon>Vittarioideae</taxon>
        <taxon>Adiantum</taxon>
    </lineage>
</organism>
<dbReference type="EMBL" id="JABFUD020000017">
    <property type="protein sequence ID" value="KAI5067533.1"/>
    <property type="molecule type" value="Genomic_DNA"/>
</dbReference>
<reference evidence="1" key="1">
    <citation type="submission" date="2021-01" db="EMBL/GenBank/DDBJ databases">
        <title>Adiantum capillus-veneris genome.</title>
        <authorList>
            <person name="Fang Y."/>
            <person name="Liao Q."/>
        </authorList>
    </citation>
    <scope>NUCLEOTIDE SEQUENCE</scope>
    <source>
        <strain evidence="1">H3</strain>
        <tissue evidence="1">Leaf</tissue>
    </source>
</reference>
<comment type="caution">
    <text evidence="1">The sequence shown here is derived from an EMBL/GenBank/DDBJ whole genome shotgun (WGS) entry which is preliminary data.</text>
</comment>
<gene>
    <name evidence="1" type="ORF">GOP47_0018061</name>
</gene>
<dbReference type="Proteomes" id="UP000886520">
    <property type="component" value="Chromosome 17"/>
</dbReference>
<sequence>MVGVLVMGSDRASVFDEGVLVLGFGVDSEDGGEDEGELFGLDVEGIVDGHEVDDGATLAREDPGFLGEFDVRDAHASDGATFHIVRYGSVTRLGIVL</sequence>
<dbReference type="AlphaFoldDB" id="A0A9D4UHI6"/>
<proteinExistence type="predicted"/>
<name>A0A9D4UHI6_ADICA</name>
<keyword evidence="2" id="KW-1185">Reference proteome</keyword>
<accession>A0A9D4UHI6</accession>